<accession>A0AAV0BK61</accession>
<keyword evidence="3 6" id="KW-0269">Exonuclease</keyword>
<dbReference type="Pfam" id="PF03159">
    <property type="entry name" value="XRN_N"/>
    <property type="match status" value="1"/>
</dbReference>
<gene>
    <name evidence="6" type="ORF">PPACK8108_LOCUS21392</name>
</gene>
<reference evidence="6" key="1">
    <citation type="submission" date="2022-06" db="EMBL/GenBank/DDBJ databases">
        <authorList>
            <consortium name="SYNGENTA / RWTH Aachen University"/>
        </authorList>
    </citation>
    <scope>NUCLEOTIDE SEQUENCE</scope>
</reference>
<dbReference type="GO" id="GO:0000956">
    <property type="term" value="P:nuclear-transcribed mRNA catabolic process"/>
    <property type="evidence" value="ECO:0007669"/>
    <property type="project" value="TreeGrafter"/>
</dbReference>
<name>A0AAV0BK61_PHAPC</name>
<dbReference type="EMBL" id="CALTRL010005809">
    <property type="protein sequence ID" value="CAH7686704.1"/>
    <property type="molecule type" value="Genomic_DNA"/>
</dbReference>
<evidence type="ECO:0000256" key="1">
    <source>
        <dbReference type="ARBA" id="ARBA00022722"/>
    </source>
</evidence>
<dbReference type="AlphaFoldDB" id="A0AAV0BK61"/>
<protein>
    <submittedName>
        <fullName evidence="6">XRN 5'-3' exonuclease N-terminus-domain-containing protein</fullName>
    </submittedName>
</protein>
<evidence type="ECO:0000313" key="6">
    <source>
        <dbReference type="EMBL" id="CAH7686704.1"/>
    </source>
</evidence>
<dbReference type="CDD" id="cd18673">
    <property type="entry name" value="PIN_XRN1-2-like"/>
    <property type="match status" value="1"/>
</dbReference>
<evidence type="ECO:0000259" key="5">
    <source>
        <dbReference type="Pfam" id="PF17846"/>
    </source>
</evidence>
<keyword evidence="2" id="KW-0378">Hydrolase</keyword>
<dbReference type="Proteomes" id="UP001153365">
    <property type="component" value="Unassembled WGS sequence"/>
</dbReference>
<evidence type="ECO:0000256" key="3">
    <source>
        <dbReference type="ARBA" id="ARBA00022839"/>
    </source>
</evidence>
<dbReference type="Pfam" id="PF17846">
    <property type="entry name" value="XRN_M"/>
    <property type="match status" value="1"/>
</dbReference>
<evidence type="ECO:0000313" key="7">
    <source>
        <dbReference type="Proteomes" id="UP001153365"/>
    </source>
</evidence>
<comment type="caution">
    <text evidence="6">The sequence shown here is derived from an EMBL/GenBank/DDBJ whole genome shotgun (WGS) entry which is preliminary data.</text>
</comment>
<feature type="domain" description="Xrn1 helical" evidence="5">
    <location>
        <begin position="259"/>
        <end position="326"/>
    </location>
</feature>
<dbReference type="GO" id="GO:0003723">
    <property type="term" value="F:RNA binding"/>
    <property type="evidence" value="ECO:0007669"/>
    <property type="project" value="TreeGrafter"/>
</dbReference>
<dbReference type="InterPro" id="IPR027073">
    <property type="entry name" value="5_3_exoribonuclease"/>
</dbReference>
<evidence type="ECO:0000259" key="4">
    <source>
        <dbReference type="Pfam" id="PF03159"/>
    </source>
</evidence>
<sequence>MVVPALFRWLSRKYPRFVEQVFEDEPIGSQVDGGEQPTRMMAKVFRYTNQVVNMVRPRKLLMIAIDCPNSVSPSAKLNQQLSFWFRAAQEANAITPGTPFMKLQTDSLRHWIFHKLNTNPGWKQIQVIFSDSSIPGQGEHKFMEFICRSRTQPSYNPNTIHVIYGLDSDLIMLSLATHEPHFKSLREDVFSDERRRKGCHLCGQPSHHSSQCQGKPKERANEFDVKLKLMDRKPFIFLNVSTLRDYIAIELNMVGTSFKFELKRAINNWVLLILFIGNNFLPHLLICKTNLARTGQYLTDCGQLNLSYTEIILQGLAAREEDIFRKG</sequence>
<keyword evidence="1" id="KW-0540">Nuclease</keyword>
<dbReference type="InterPro" id="IPR004859">
    <property type="entry name" value="Xrn1_N"/>
</dbReference>
<keyword evidence="7" id="KW-1185">Reference proteome</keyword>
<organism evidence="6 7">
    <name type="scientific">Phakopsora pachyrhizi</name>
    <name type="common">Asian soybean rust disease fungus</name>
    <dbReference type="NCBI Taxonomy" id="170000"/>
    <lineage>
        <taxon>Eukaryota</taxon>
        <taxon>Fungi</taxon>
        <taxon>Dikarya</taxon>
        <taxon>Basidiomycota</taxon>
        <taxon>Pucciniomycotina</taxon>
        <taxon>Pucciniomycetes</taxon>
        <taxon>Pucciniales</taxon>
        <taxon>Phakopsoraceae</taxon>
        <taxon>Phakopsora</taxon>
    </lineage>
</organism>
<proteinExistence type="predicted"/>
<dbReference type="GO" id="GO:0005634">
    <property type="term" value="C:nucleus"/>
    <property type="evidence" value="ECO:0007669"/>
    <property type="project" value="TreeGrafter"/>
</dbReference>
<dbReference type="InterPro" id="IPR041412">
    <property type="entry name" value="Xrn1_helical"/>
</dbReference>
<dbReference type="PANTHER" id="PTHR12341:SF41">
    <property type="entry name" value="5'-3' EXORIBONUCLEASE 2"/>
    <property type="match status" value="1"/>
</dbReference>
<feature type="domain" description="Xrn1 N-terminal" evidence="4">
    <location>
        <begin position="90"/>
        <end position="188"/>
    </location>
</feature>
<dbReference type="GO" id="GO:0004534">
    <property type="term" value="F:5'-3' RNA exonuclease activity"/>
    <property type="evidence" value="ECO:0007669"/>
    <property type="project" value="UniProtKB-ARBA"/>
</dbReference>
<dbReference type="Gene3D" id="3.40.50.12390">
    <property type="match status" value="2"/>
</dbReference>
<dbReference type="PANTHER" id="PTHR12341">
    <property type="entry name" value="5'-&gt;3' EXORIBONUCLEASE"/>
    <property type="match status" value="1"/>
</dbReference>
<evidence type="ECO:0000256" key="2">
    <source>
        <dbReference type="ARBA" id="ARBA00022801"/>
    </source>
</evidence>